<dbReference type="InterPro" id="IPR002035">
    <property type="entry name" value="VWF_A"/>
</dbReference>
<dbReference type="Proteomes" id="UP001501578">
    <property type="component" value="Unassembled WGS sequence"/>
</dbReference>
<dbReference type="InterPro" id="IPR050458">
    <property type="entry name" value="LolB"/>
</dbReference>
<evidence type="ECO:0000313" key="3">
    <source>
        <dbReference type="Proteomes" id="UP001501578"/>
    </source>
</evidence>
<feature type="domain" description="VWFA" evidence="1">
    <location>
        <begin position="207"/>
        <end position="366"/>
    </location>
</feature>
<accession>A0ABN1NQ48</accession>
<protein>
    <submittedName>
        <fullName evidence="2">VWA domain-containing protein</fullName>
    </submittedName>
</protein>
<name>A0ABN1NQ48_9ACTN</name>
<dbReference type="Gene3D" id="3.40.50.410">
    <property type="entry name" value="von Willebrand factor, type A domain"/>
    <property type="match status" value="1"/>
</dbReference>
<dbReference type="SUPFAM" id="SSF53300">
    <property type="entry name" value="vWA-like"/>
    <property type="match status" value="1"/>
</dbReference>
<reference evidence="2 3" key="1">
    <citation type="journal article" date="2019" name="Int. J. Syst. Evol. Microbiol.">
        <title>The Global Catalogue of Microorganisms (GCM) 10K type strain sequencing project: providing services to taxonomists for standard genome sequencing and annotation.</title>
        <authorList>
            <consortium name="The Broad Institute Genomics Platform"/>
            <consortium name="The Broad Institute Genome Sequencing Center for Infectious Disease"/>
            <person name="Wu L."/>
            <person name="Ma J."/>
        </authorList>
    </citation>
    <scope>NUCLEOTIDE SEQUENCE [LARGE SCALE GENOMIC DNA]</scope>
    <source>
        <strain evidence="2 3">JCM 11136</strain>
    </source>
</reference>
<dbReference type="PANTHER" id="PTHR30634">
    <property type="entry name" value="OUTER MEMBRANE LOLAB LIPOPROTEIN INSERTION APPARATUS"/>
    <property type="match status" value="1"/>
</dbReference>
<dbReference type="RefSeq" id="WP_343948029.1">
    <property type="nucleotide sequence ID" value="NZ_BAAAHQ010000001.1"/>
</dbReference>
<organism evidence="2 3">
    <name type="scientific">Nonomuraea longicatena</name>
    <dbReference type="NCBI Taxonomy" id="83682"/>
    <lineage>
        <taxon>Bacteria</taxon>
        <taxon>Bacillati</taxon>
        <taxon>Actinomycetota</taxon>
        <taxon>Actinomycetes</taxon>
        <taxon>Streptosporangiales</taxon>
        <taxon>Streptosporangiaceae</taxon>
        <taxon>Nonomuraea</taxon>
    </lineage>
</organism>
<keyword evidence="3" id="KW-1185">Reference proteome</keyword>
<dbReference type="PANTHER" id="PTHR30634:SF16">
    <property type="entry name" value="OUTER-MEMBRANE LIPOPROTEIN LOLB"/>
    <property type="match status" value="1"/>
</dbReference>
<dbReference type="Pfam" id="PF05762">
    <property type="entry name" value="VWA_CoxE"/>
    <property type="match status" value="1"/>
</dbReference>
<evidence type="ECO:0000259" key="1">
    <source>
        <dbReference type="SMART" id="SM00327"/>
    </source>
</evidence>
<dbReference type="InterPro" id="IPR008912">
    <property type="entry name" value="Uncharacterised_CoxE"/>
</dbReference>
<dbReference type="InterPro" id="IPR036465">
    <property type="entry name" value="vWFA_dom_sf"/>
</dbReference>
<sequence length="382" mass="41307">MDERLRRWRLVLGDAAGPEGLDGMDGTDARMDAALTALYGGTGHEGGQPGRQGDLGASAPRVARWLGEIRELFPPRVVHLLQRDAVERLDLTRLLAEPELLDAVEPDVHLAATLLALRHVLPERAREAARALVRTVVEDLERRLATRLRAAVSGALDRAARTHRPRTAADIDWDRTIRANLRTYLPEHRTVVPERLVGFARRRRAVERDVLLCVDQSGSMAESVVYAGVYGAALASVRALRTRLVVFDTAVADLSDRLHDPVEALFGTQLGGGTDLGRALAYCAGLVTRPSDTILVLVSDLYDGGPREEALRRVAALTRAGVRVVVLLALSDTGTPAFDRDSAAALAALGVPAFACAPDAFPSLMEAAVEGRDLARWQDSQP</sequence>
<dbReference type="EMBL" id="BAAAHQ010000001">
    <property type="protein sequence ID" value="GAA0913387.1"/>
    <property type="molecule type" value="Genomic_DNA"/>
</dbReference>
<evidence type="ECO:0000313" key="2">
    <source>
        <dbReference type="EMBL" id="GAA0913387.1"/>
    </source>
</evidence>
<dbReference type="SMART" id="SM00327">
    <property type="entry name" value="VWA"/>
    <property type="match status" value="1"/>
</dbReference>
<proteinExistence type="predicted"/>
<gene>
    <name evidence="2" type="ORF">GCM10009560_05380</name>
</gene>
<comment type="caution">
    <text evidence="2">The sequence shown here is derived from an EMBL/GenBank/DDBJ whole genome shotgun (WGS) entry which is preliminary data.</text>
</comment>